<keyword evidence="1" id="KW-0812">Transmembrane</keyword>
<keyword evidence="1" id="KW-0472">Membrane</keyword>
<reference evidence="2" key="1">
    <citation type="submission" date="2016-03" db="EMBL/GenBank/DDBJ databases">
        <authorList>
            <person name="Ploux O."/>
        </authorList>
    </citation>
    <scope>NUCLEOTIDE SEQUENCE</scope>
    <source>
        <strain evidence="2">UC10</strain>
    </source>
</reference>
<organism evidence="2">
    <name type="scientific">uncultured Stenotrophomonas sp</name>
    <dbReference type="NCBI Taxonomy" id="165438"/>
    <lineage>
        <taxon>Bacteria</taxon>
        <taxon>Pseudomonadati</taxon>
        <taxon>Pseudomonadota</taxon>
        <taxon>Gammaproteobacteria</taxon>
        <taxon>Lysobacterales</taxon>
        <taxon>Lysobacteraceae</taxon>
        <taxon>Stenotrophomonas</taxon>
        <taxon>environmental samples</taxon>
    </lineage>
</organism>
<dbReference type="AlphaFoldDB" id="A0A1Y5Q7K8"/>
<dbReference type="NCBIfam" id="TIGR02532">
    <property type="entry name" value="IV_pilin_GFxxxE"/>
    <property type="match status" value="1"/>
</dbReference>
<dbReference type="InterPro" id="IPR012902">
    <property type="entry name" value="N_methyl_site"/>
</dbReference>
<feature type="transmembrane region" description="Helical" evidence="1">
    <location>
        <begin position="6"/>
        <end position="30"/>
    </location>
</feature>
<name>A0A1Y5Q7K8_9GAMM</name>
<dbReference type="Pfam" id="PF07963">
    <property type="entry name" value="N_methyl"/>
    <property type="match status" value="1"/>
</dbReference>
<dbReference type="Gene3D" id="3.30.700.10">
    <property type="entry name" value="Glycoprotein, Type 4 Pilin"/>
    <property type="match status" value="1"/>
</dbReference>
<gene>
    <name evidence="2" type="ORF">STPYR_11816</name>
</gene>
<dbReference type="PROSITE" id="PS00409">
    <property type="entry name" value="PROKAR_NTER_METHYL"/>
    <property type="match status" value="1"/>
</dbReference>
<dbReference type="InterPro" id="IPR045584">
    <property type="entry name" value="Pilin-like"/>
</dbReference>
<evidence type="ECO:0000256" key="1">
    <source>
        <dbReference type="SAM" id="Phobius"/>
    </source>
</evidence>
<dbReference type="SUPFAM" id="SSF54523">
    <property type="entry name" value="Pili subunits"/>
    <property type="match status" value="1"/>
</dbReference>
<sequence>MKRATGFTLIELMVTVAIMAVLALAGMPFARSWMESNRQMQVRNLLWEGIAQSRAVALRNPGGTAAGPAARLERTGAGVLRVTCVDGIAPDGAATPCVPDPDANPERVLWKSAVLPGGGTSTLQLATAGNVISPADWTCVAFDNRGHRVTTGADCVTAAGTPRIAIGFNNQDPLYVDLL</sequence>
<protein>
    <recommendedName>
        <fullName evidence="3">Prepilin-type N-terminal cleavage/methylation domain-containing protein</fullName>
    </recommendedName>
</protein>
<proteinExistence type="predicted"/>
<accession>A0A1Y5Q7K8</accession>
<keyword evidence="1" id="KW-1133">Transmembrane helix</keyword>
<evidence type="ECO:0008006" key="3">
    <source>
        <dbReference type="Google" id="ProtNLM"/>
    </source>
</evidence>
<dbReference type="EMBL" id="FLTS01000001">
    <property type="protein sequence ID" value="SBV36886.1"/>
    <property type="molecule type" value="Genomic_DNA"/>
</dbReference>
<evidence type="ECO:0000313" key="2">
    <source>
        <dbReference type="EMBL" id="SBV36886.1"/>
    </source>
</evidence>